<dbReference type="EMBL" id="JAAAXW010001073">
    <property type="protein sequence ID" value="KAF9536063.1"/>
    <property type="molecule type" value="Genomic_DNA"/>
</dbReference>
<evidence type="ECO:0000313" key="1">
    <source>
        <dbReference type="EMBL" id="KAF9536063.1"/>
    </source>
</evidence>
<feature type="non-terminal residue" evidence="1">
    <location>
        <position position="1"/>
    </location>
</feature>
<dbReference type="Proteomes" id="UP000723463">
    <property type="component" value="Unassembled WGS sequence"/>
</dbReference>
<gene>
    <name evidence="1" type="ORF">EC957_000564</name>
</gene>
<feature type="non-terminal residue" evidence="1">
    <location>
        <position position="81"/>
    </location>
</feature>
<protein>
    <submittedName>
        <fullName evidence="1">Uncharacterized protein</fullName>
    </submittedName>
</protein>
<reference evidence="1" key="1">
    <citation type="journal article" date="2020" name="Fungal Divers.">
        <title>Resolving the Mortierellaceae phylogeny through synthesis of multi-gene phylogenetics and phylogenomics.</title>
        <authorList>
            <person name="Vandepol N."/>
            <person name="Liber J."/>
            <person name="Desiro A."/>
            <person name="Na H."/>
            <person name="Kennedy M."/>
            <person name="Barry K."/>
            <person name="Grigoriev I.V."/>
            <person name="Miller A.N."/>
            <person name="O'Donnell K."/>
            <person name="Stajich J.E."/>
            <person name="Bonito G."/>
        </authorList>
    </citation>
    <scope>NUCLEOTIDE SEQUENCE</scope>
    <source>
        <strain evidence="1">NRRL 2591</strain>
    </source>
</reference>
<sequence length="81" mass="9603">PIHSAWIRDGFDFPYANGAMEQILDYIPVEEMLHDARDMTKLQEQFLEMNTMDVEDIQREEPTNKRREIFAGVEIPSFKRT</sequence>
<dbReference type="AlphaFoldDB" id="A0A9P6ETU4"/>
<keyword evidence="2" id="KW-1185">Reference proteome</keyword>
<proteinExistence type="predicted"/>
<name>A0A9P6ETU4_9FUNG</name>
<evidence type="ECO:0000313" key="2">
    <source>
        <dbReference type="Proteomes" id="UP000723463"/>
    </source>
</evidence>
<organism evidence="1 2">
    <name type="scientific">Mortierella hygrophila</name>
    <dbReference type="NCBI Taxonomy" id="979708"/>
    <lineage>
        <taxon>Eukaryota</taxon>
        <taxon>Fungi</taxon>
        <taxon>Fungi incertae sedis</taxon>
        <taxon>Mucoromycota</taxon>
        <taxon>Mortierellomycotina</taxon>
        <taxon>Mortierellomycetes</taxon>
        <taxon>Mortierellales</taxon>
        <taxon>Mortierellaceae</taxon>
        <taxon>Mortierella</taxon>
    </lineage>
</organism>
<comment type="caution">
    <text evidence="1">The sequence shown here is derived from an EMBL/GenBank/DDBJ whole genome shotgun (WGS) entry which is preliminary data.</text>
</comment>
<accession>A0A9P6ETU4</accession>